<keyword evidence="5" id="KW-0680">Restriction system</keyword>
<dbReference type="Gene3D" id="1.20.1260.30">
    <property type="match status" value="1"/>
</dbReference>
<dbReference type="PANTHER" id="PTHR42933">
    <property type="entry name" value="SLR6095 PROTEIN"/>
    <property type="match status" value="1"/>
</dbReference>
<keyword evidence="4" id="KW-0949">S-adenosyl-L-methionine</keyword>
<accession>X0YDW9</accession>
<feature type="domain" description="N6 adenine-specific DNA methyltransferase N-terminal" evidence="8">
    <location>
        <begin position="9"/>
        <end position="150"/>
    </location>
</feature>
<dbReference type="Pfam" id="PF02384">
    <property type="entry name" value="N6_Mtase"/>
    <property type="match status" value="1"/>
</dbReference>
<protein>
    <recommendedName>
        <fullName evidence="1">site-specific DNA-methyltransferase (adenine-specific)</fullName>
        <ecNumber evidence="1">2.1.1.72</ecNumber>
    </recommendedName>
</protein>
<evidence type="ECO:0000313" key="9">
    <source>
        <dbReference type="EMBL" id="GAG34991.1"/>
    </source>
</evidence>
<evidence type="ECO:0000256" key="1">
    <source>
        <dbReference type="ARBA" id="ARBA00011900"/>
    </source>
</evidence>
<dbReference type="InterPro" id="IPR051537">
    <property type="entry name" value="DNA_Adenine_Mtase"/>
</dbReference>
<dbReference type="AlphaFoldDB" id="X0YDW9"/>
<feature type="non-terminal residue" evidence="9">
    <location>
        <position position="247"/>
    </location>
</feature>
<sequence>MNKITLSQLESFLFKAADYLRGKMDPSEYKEYIFGMLFLKRISDQFSEERETIRQKKIKSGLLPNEIEEELENFNNYTRFFVPKEARWENIKTFTTGIGEKLDIALAAIEDHNNQELEGVLKNNIQFNKSGPNNKKLFTDKQLRNFIIHFNKYELLDHNFEFPDLLGAAYEYLIKDFADSAGKKGGEFYTPSRVVRLMVQILKPQAGMEVYDPTCGSGGMLIQSKQYVEEIGQDSSNLALCGQENSA</sequence>
<dbReference type="GO" id="GO:0003677">
    <property type="term" value="F:DNA binding"/>
    <property type="evidence" value="ECO:0007669"/>
    <property type="project" value="InterPro"/>
</dbReference>
<evidence type="ECO:0000256" key="6">
    <source>
        <dbReference type="ARBA" id="ARBA00047942"/>
    </source>
</evidence>
<dbReference type="GO" id="GO:0008170">
    <property type="term" value="F:N-methyltransferase activity"/>
    <property type="evidence" value="ECO:0007669"/>
    <property type="project" value="InterPro"/>
</dbReference>
<dbReference type="GO" id="GO:0032259">
    <property type="term" value="P:methylation"/>
    <property type="evidence" value="ECO:0007669"/>
    <property type="project" value="UniProtKB-KW"/>
</dbReference>
<keyword evidence="3" id="KW-0808">Transferase</keyword>
<dbReference type="InterPro" id="IPR022749">
    <property type="entry name" value="D12N6_MeTrfase_N"/>
</dbReference>
<comment type="caution">
    <text evidence="9">The sequence shown here is derived from an EMBL/GenBank/DDBJ whole genome shotgun (WGS) entry which is preliminary data.</text>
</comment>
<dbReference type="PANTHER" id="PTHR42933:SF3">
    <property type="entry name" value="TYPE I RESTRICTION ENZYME MJAVIII METHYLASE SUBUNIT"/>
    <property type="match status" value="1"/>
</dbReference>
<keyword evidence="2" id="KW-0489">Methyltransferase</keyword>
<dbReference type="GO" id="GO:0009307">
    <property type="term" value="P:DNA restriction-modification system"/>
    <property type="evidence" value="ECO:0007669"/>
    <property type="project" value="UniProtKB-KW"/>
</dbReference>
<evidence type="ECO:0000256" key="2">
    <source>
        <dbReference type="ARBA" id="ARBA00022603"/>
    </source>
</evidence>
<dbReference type="InterPro" id="IPR029063">
    <property type="entry name" value="SAM-dependent_MTases_sf"/>
</dbReference>
<name>X0YDW9_9ZZZZ</name>
<comment type="catalytic activity">
    <reaction evidence="6">
        <text>a 2'-deoxyadenosine in DNA + S-adenosyl-L-methionine = an N(6)-methyl-2'-deoxyadenosine in DNA + S-adenosyl-L-homocysteine + H(+)</text>
        <dbReference type="Rhea" id="RHEA:15197"/>
        <dbReference type="Rhea" id="RHEA-COMP:12418"/>
        <dbReference type="Rhea" id="RHEA-COMP:12419"/>
        <dbReference type="ChEBI" id="CHEBI:15378"/>
        <dbReference type="ChEBI" id="CHEBI:57856"/>
        <dbReference type="ChEBI" id="CHEBI:59789"/>
        <dbReference type="ChEBI" id="CHEBI:90615"/>
        <dbReference type="ChEBI" id="CHEBI:90616"/>
        <dbReference type="EC" id="2.1.1.72"/>
    </reaction>
</comment>
<organism evidence="9">
    <name type="scientific">marine sediment metagenome</name>
    <dbReference type="NCBI Taxonomy" id="412755"/>
    <lineage>
        <taxon>unclassified sequences</taxon>
        <taxon>metagenomes</taxon>
        <taxon>ecological metagenomes</taxon>
    </lineage>
</organism>
<evidence type="ECO:0000259" key="8">
    <source>
        <dbReference type="Pfam" id="PF12161"/>
    </source>
</evidence>
<dbReference type="InterPro" id="IPR038333">
    <property type="entry name" value="T1MK-like_N_sf"/>
</dbReference>
<reference evidence="9" key="1">
    <citation type="journal article" date="2014" name="Front. Microbiol.">
        <title>High frequency of phylogenetically diverse reductive dehalogenase-homologous genes in deep subseafloor sedimentary metagenomes.</title>
        <authorList>
            <person name="Kawai M."/>
            <person name="Futagami T."/>
            <person name="Toyoda A."/>
            <person name="Takaki Y."/>
            <person name="Nishi S."/>
            <person name="Hori S."/>
            <person name="Arai W."/>
            <person name="Tsubouchi T."/>
            <person name="Morono Y."/>
            <person name="Uchiyama I."/>
            <person name="Ito T."/>
            <person name="Fujiyama A."/>
            <person name="Inagaki F."/>
            <person name="Takami H."/>
        </authorList>
    </citation>
    <scope>NUCLEOTIDE SEQUENCE</scope>
    <source>
        <strain evidence="9">Expedition CK06-06</strain>
    </source>
</reference>
<dbReference type="EMBL" id="BARS01040368">
    <property type="protein sequence ID" value="GAG34991.1"/>
    <property type="molecule type" value="Genomic_DNA"/>
</dbReference>
<evidence type="ECO:0000256" key="3">
    <source>
        <dbReference type="ARBA" id="ARBA00022679"/>
    </source>
</evidence>
<feature type="domain" description="DNA methylase adenine-specific" evidence="7">
    <location>
        <begin position="163"/>
        <end position="245"/>
    </location>
</feature>
<dbReference type="Pfam" id="PF12161">
    <property type="entry name" value="HsdM_N"/>
    <property type="match status" value="1"/>
</dbReference>
<dbReference type="Gene3D" id="3.40.50.150">
    <property type="entry name" value="Vaccinia Virus protein VP39"/>
    <property type="match status" value="1"/>
</dbReference>
<dbReference type="GO" id="GO:0009007">
    <property type="term" value="F:site-specific DNA-methyltransferase (adenine-specific) activity"/>
    <property type="evidence" value="ECO:0007669"/>
    <property type="project" value="UniProtKB-EC"/>
</dbReference>
<evidence type="ECO:0000256" key="5">
    <source>
        <dbReference type="ARBA" id="ARBA00022747"/>
    </source>
</evidence>
<dbReference type="InterPro" id="IPR003356">
    <property type="entry name" value="DNA_methylase_A-5"/>
</dbReference>
<evidence type="ECO:0000256" key="4">
    <source>
        <dbReference type="ARBA" id="ARBA00022691"/>
    </source>
</evidence>
<gene>
    <name evidence="9" type="ORF">S01H1_61551</name>
</gene>
<dbReference type="SUPFAM" id="SSF53335">
    <property type="entry name" value="S-adenosyl-L-methionine-dependent methyltransferases"/>
    <property type="match status" value="1"/>
</dbReference>
<evidence type="ECO:0000259" key="7">
    <source>
        <dbReference type="Pfam" id="PF02384"/>
    </source>
</evidence>
<proteinExistence type="predicted"/>
<dbReference type="EC" id="2.1.1.72" evidence="1"/>
<dbReference type="PRINTS" id="PR00507">
    <property type="entry name" value="N12N6MTFRASE"/>
</dbReference>